<dbReference type="OrthoDB" id="25113at2"/>
<feature type="transmembrane region" description="Helical" evidence="9">
    <location>
        <begin position="220"/>
        <end position="253"/>
    </location>
</feature>
<feature type="transmembrane region" description="Helical" evidence="9">
    <location>
        <begin position="260"/>
        <end position="280"/>
    </location>
</feature>
<gene>
    <name evidence="10" type="ORF">BN112_3725</name>
</gene>
<dbReference type="PANTHER" id="PTHR11795">
    <property type="entry name" value="BRANCHED-CHAIN AMINO ACID TRANSPORT SYSTEM PERMEASE PROTEIN LIVH"/>
    <property type="match status" value="1"/>
</dbReference>
<dbReference type="AlphaFoldDB" id="A0A0C6PBX6"/>
<dbReference type="KEGG" id="bbh:BN112_3725"/>
<accession>A0A0C6PBX6</accession>
<organism evidence="10 11">
    <name type="scientific">Bordetella bronchiseptica 253</name>
    <dbReference type="NCBI Taxonomy" id="568707"/>
    <lineage>
        <taxon>Bacteria</taxon>
        <taxon>Pseudomonadati</taxon>
        <taxon>Pseudomonadota</taxon>
        <taxon>Betaproteobacteria</taxon>
        <taxon>Burkholderiales</taxon>
        <taxon>Alcaligenaceae</taxon>
        <taxon>Bordetella</taxon>
    </lineage>
</organism>
<evidence type="ECO:0000256" key="4">
    <source>
        <dbReference type="ARBA" id="ARBA00022692"/>
    </source>
</evidence>
<keyword evidence="6 9" id="KW-1133">Transmembrane helix</keyword>
<feature type="transmembrane region" description="Helical" evidence="9">
    <location>
        <begin position="60"/>
        <end position="81"/>
    </location>
</feature>
<dbReference type="RefSeq" id="WP_003815515.1">
    <property type="nucleotide sequence ID" value="NC_019382.1"/>
</dbReference>
<comment type="similarity">
    <text evidence="8">Belongs to the binding-protein-dependent transport system permease family. LivHM subfamily.</text>
</comment>
<evidence type="ECO:0000256" key="7">
    <source>
        <dbReference type="ARBA" id="ARBA00023136"/>
    </source>
</evidence>
<dbReference type="PANTHER" id="PTHR11795:SF450">
    <property type="entry name" value="ABC TRANSPORTER PERMEASE PROTEIN"/>
    <property type="match status" value="1"/>
</dbReference>
<evidence type="ECO:0000256" key="3">
    <source>
        <dbReference type="ARBA" id="ARBA00022475"/>
    </source>
</evidence>
<evidence type="ECO:0000313" key="10">
    <source>
        <dbReference type="EMBL" id="CCJ55639.1"/>
    </source>
</evidence>
<evidence type="ECO:0000256" key="6">
    <source>
        <dbReference type="ARBA" id="ARBA00022989"/>
    </source>
</evidence>
<evidence type="ECO:0000256" key="9">
    <source>
        <dbReference type="SAM" id="Phobius"/>
    </source>
</evidence>
<feature type="transmembrane region" description="Helical" evidence="9">
    <location>
        <begin position="34"/>
        <end position="54"/>
    </location>
</feature>
<evidence type="ECO:0000256" key="5">
    <source>
        <dbReference type="ARBA" id="ARBA00022970"/>
    </source>
</evidence>
<feature type="transmembrane region" description="Helical" evidence="9">
    <location>
        <begin position="6"/>
        <end position="27"/>
    </location>
</feature>
<protein>
    <submittedName>
        <fullName evidence="10">Branched-chain amino acid ABC transporter,permease protein</fullName>
    </submittedName>
</protein>
<dbReference type="InterPro" id="IPR052157">
    <property type="entry name" value="BCAA_transport_permease"/>
</dbReference>
<sequence>MDFFIQMIVSGLSVGAVYALIGLGLNLTFWTTRVLNFGQGSVLMAGAMLTAVMVGAGVNVFLAVGVSLLVTAFILWIVELVGVRPMRRMSGSMGWVVSTLGIGIFLQGMASWLFGTQAVAFPDVLFSSADTVEFMGAYISLQYIAVFVISVMIVCLMELFLRHSIWGYGVRAVAHDRDLAALMGIPVYRVVVFSFLVSGVLAGIAGILVSQVSGTVDPNFGLHLLILAFVAAVVGGMGSAFGSLVGGLILGIMEKLVGGYVSPAAAEVVAFVLLIGVLTIRPQGLFGKRETVKV</sequence>
<dbReference type="InterPro" id="IPR001851">
    <property type="entry name" value="ABC_transp_permease"/>
</dbReference>
<feature type="transmembrane region" description="Helical" evidence="9">
    <location>
        <begin position="187"/>
        <end position="208"/>
    </location>
</feature>
<keyword evidence="2" id="KW-0813">Transport</keyword>
<feature type="transmembrane region" description="Helical" evidence="9">
    <location>
        <begin position="93"/>
        <end position="115"/>
    </location>
</feature>
<comment type="subcellular location">
    <subcellularLocation>
        <location evidence="1">Cell membrane</location>
        <topology evidence="1">Multi-pass membrane protein</topology>
    </subcellularLocation>
</comment>
<dbReference type="Proteomes" id="UP000007564">
    <property type="component" value="Chromosome"/>
</dbReference>
<keyword evidence="7 9" id="KW-0472">Membrane</keyword>
<keyword evidence="3" id="KW-1003">Cell membrane</keyword>
<proteinExistence type="inferred from homology"/>
<dbReference type="GO" id="GO:0022857">
    <property type="term" value="F:transmembrane transporter activity"/>
    <property type="evidence" value="ECO:0007669"/>
    <property type="project" value="InterPro"/>
</dbReference>
<evidence type="ECO:0000256" key="2">
    <source>
        <dbReference type="ARBA" id="ARBA00022448"/>
    </source>
</evidence>
<reference evidence="10 11" key="1">
    <citation type="journal article" date="2012" name="BMC Genomics">
        <title>Comparative genomics of the classical Bordetella subspecies: the evolution and exchange of virulence-associated diversity amongst closely related pathogens.</title>
        <authorList>
            <person name="Park J."/>
            <person name="Zhang Y."/>
            <person name="Buboltz A.M."/>
            <person name="Zhang X."/>
            <person name="Schuster S.C."/>
            <person name="Ahuja U."/>
            <person name="Liu M."/>
            <person name="Miller J.F."/>
            <person name="Sebaihia M."/>
            <person name="Bentley S.D."/>
            <person name="Parkhill J."/>
            <person name="Harvill E.T."/>
        </authorList>
    </citation>
    <scope>NUCLEOTIDE SEQUENCE [LARGE SCALE GENOMIC DNA]</scope>
    <source>
        <strain evidence="10 11">253</strain>
    </source>
</reference>
<dbReference type="GeneID" id="69600347"/>
<dbReference type="HOGENOM" id="CLU_039929_1_1_4"/>
<keyword evidence="5" id="KW-0029">Amino-acid transport</keyword>
<dbReference type="Pfam" id="PF02653">
    <property type="entry name" value="BPD_transp_2"/>
    <property type="match status" value="1"/>
</dbReference>
<dbReference type="GO" id="GO:0006865">
    <property type="term" value="P:amino acid transport"/>
    <property type="evidence" value="ECO:0007669"/>
    <property type="project" value="UniProtKB-KW"/>
</dbReference>
<dbReference type="GO" id="GO:0005886">
    <property type="term" value="C:plasma membrane"/>
    <property type="evidence" value="ECO:0007669"/>
    <property type="project" value="UniProtKB-SubCell"/>
</dbReference>
<evidence type="ECO:0000256" key="1">
    <source>
        <dbReference type="ARBA" id="ARBA00004651"/>
    </source>
</evidence>
<evidence type="ECO:0000313" key="11">
    <source>
        <dbReference type="Proteomes" id="UP000007564"/>
    </source>
</evidence>
<dbReference type="CDD" id="cd06582">
    <property type="entry name" value="TM_PBP1_LivH_like"/>
    <property type="match status" value="1"/>
</dbReference>
<name>A0A0C6PBX6_BORBO</name>
<keyword evidence="4 9" id="KW-0812">Transmembrane</keyword>
<evidence type="ECO:0000256" key="8">
    <source>
        <dbReference type="ARBA" id="ARBA00037998"/>
    </source>
</evidence>
<feature type="transmembrane region" description="Helical" evidence="9">
    <location>
        <begin position="135"/>
        <end position="161"/>
    </location>
</feature>
<dbReference type="EMBL" id="HE965806">
    <property type="protein sequence ID" value="CCJ55639.1"/>
    <property type="molecule type" value="Genomic_DNA"/>
</dbReference>